<feature type="non-terminal residue" evidence="5">
    <location>
        <position position="1"/>
    </location>
</feature>
<proteinExistence type="inferred from homology"/>
<evidence type="ECO:0008006" key="6">
    <source>
        <dbReference type="Google" id="ProtNLM"/>
    </source>
</evidence>
<reference evidence="5" key="1">
    <citation type="submission" date="2018-05" db="EMBL/GenBank/DDBJ databases">
        <authorList>
            <person name="Lanie J.A."/>
            <person name="Ng W.-L."/>
            <person name="Kazmierczak K.M."/>
            <person name="Andrzejewski T.M."/>
            <person name="Davidsen T.M."/>
            <person name="Wayne K.J."/>
            <person name="Tettelin H."/>
            <person name="Glass J.I."/>
            <person name="Rusch D."/>
            <person name="Podicherti R."/>
            <person name="Tsui H.-C.T."/>
            <person name="Winkler M.E."/>
        </authorList>
    </citation>
    <scope>NUCLEOTIDE SEQUENCE</scope>
</reference>
<dbReference type="GO" id="GO:0016757">
    <property type="term" value="F:glycosyltransferase activity"/>
    <property type="evidence" value="ECO:0007669"/>
    <property type="project" value="UniProtKB-KW"/>
</dbReference>
<dbReference type="AlphaFoldDB" id="A0A383DBN6"/>
<evidence type="ECO:0000256" key="2">
    <source>
        <dbReference type="ARBA" id="ARBA00022676"/>
    </source>
</evidence>
<name>A0A383DBN6_9ZZZZ</name>
<dbReference type="PANTHER" id="PTHR43179">
    <property type="entry name" value="RHAMNOSYLTRANSFERASE WBBL"/>
    <property type="match status" value="1"/>
</dbReference>
<dbReference type="EMBL" id="UINC01215540">
    <property type="protein sequence ID" value="SVE41268.1"/>
    <property type="molecule type" value="Genomic_DNA"/>
</dbReference>
<dbReference type="Gene3D" id="3.90.550.10">
    <property type="entry name" value="Spore Coat Polysaccharide Biosynthesis Protein SpsA, Chain A"/>
    <property type="match status" value="1"/>
</dbReference>
<evidence type="ECO:0000256" key="4">
    <source>
        <dbReference type="SAM" id="Phobius"/>
    </source>
</evidence>
<keyword evidence="4" id="KW-1133">Transmembrane helix</keyword>
<evidence type="ECO:0000313" key="5">
    <source>
        <dbReference type="EMBL" id="SVE41268.1"/>
    </source>
</evidence>
<dbReference type="InterPro" id="IPR029044">
    <property type="entry name" value="Nucleotide-diphossugar_trans"/>
</dbReference>
<dbReference type="SUPFAM" id="SSF53448">
    <property type="entry name" value="Nucleotide-diphospho-sugar transferases"/>
    <property type="match status" value="1"/>
</dbReference>
<protein>
    <recommendedName>
        <fullName evidence="6">Glycosyltransferase 2-like domain-containing protein</fullName>
    </recommendedName>
</protein>
<sequence length="175" mass="20858">EFAIMGPYIQEKKNNNDKNYLKNSSPIQVTNVKGFAMFLNLSEFKDVGFFDESFFFYFEEIDLCKRLVNHGKKIYLVPDVIIHHEGGASHEESIKKEMELSRNWHWMWSTFNYHRKYKGFFISFIIILPKLSSAIIKVLIYSLIFNKEKRKIYYQRLSGLINAMMGKSSWYRPKV</sequence>
<keyword evidence="4" id="KW-0812">Transmembrane</keyword>
<keyword evidence="2" id="KW-0328">Glycosyltransferase</keyword>
<evidence type="ECO:0000256" key="1">
    <source>
        <dbReference type="ARBA" id="ARBA00006739"/>
    </source>
</evidence>
<keyword evidence="3" id="KW-0808">Transferase</keyword>
<comment type="similarity">
    <text evidence="1">Belongs to the glycosyltransferase 2 family.</text>
</comment>
<gene>
    <name evidence="5" type="ORF">METZ01_LOCUS494122</name>
</gene>
<keyword evidence="4" id="KW-0472">Membrane</keyword>
<organism evidence="5">
    <name type="scientific">marine metagenome</name>
    <dbReference type="NCBI Taxonomy" id="408172"/>
    <lineage>
        <taxon>unclassified sequences</taxon>
        <taxon>metagenomes</taxon>
        <taxon>ecological metagenomes</taxon>
    </lineage>
</organism>
<dbReference type="PANTHER" id="PTHR43179:SF12">
    <property type="entry name" value="GALACTOFURANOSYLTRANSFERASE GLFT2"/>
    <property type="match status" value="1"/>
</dbReference>
<accession>A0A383DBN6</accession>
<evidence type="ECO:0000256" key="3">
    <source>
        <dbReference type="ARBA" id="ARBA00022679"/>
    </source>
</evidence>
<feature type="transmembrane region" description="Helical" evidence="4">
    <location>
        <begin position="120"/>
        <end position="144"/>
    </location>
</feature>